<dbReference type="GO" id="GO:0047372">
    <property type="term" value="F:monoacylglycerol lipase activity"/>
    <property type="evidence" value="ECO:0007669"/>
    <property type="project" value="TreeGrafter"/>
</dbReference>
<reference evidence="2 3" key="1">
    <citation type="journal article" date="2021" name="Nat. Plants">
        <title>The Taxus genome provides insights into paclitaxel biosynthesis.</title>
        <authorList>
            <person name="Xiong X."/>
            <person name="Gou J."/>
            <person name="Liao Q."/>
            <person name="Li Y."/>
            <person name="Zhou Q."/>
            <person name="Bi G."/>
            <person name="Li C."/>
            <person name="Du R."/>
            <person name="Wang X."/>
            <person name="Sun T."/>
            <person name="Guo L."/>
            <person name="Liang H."/>
            <person name="Lu P."/>
            <person name="Wu Y."/>
            <person name="Zhang Z."/>
            <person name="Ro D.K."/>
            <person name="Shang Y."/>
            <person name="Huang S."/>
            <person name="Yan J."/>
        </authorList>
    </citation>
    <scope>NUCLEOTIDE SEQUENCE [LARGE SCALE GENOMIC DNA]</scope>
    <source>
        <strain evidence="2">Ta-2019</strain>
    </source>
</reference>
<protein>
    <recommendedName>
        <fullName evidence="4">AB hydrolase-1 domain-containing protein</fullName>
    </recommendedName>
</protein>
<dbReference type="InterPro" id="IPR050960">
    <property type="entry name" value="AB_hydrolase_4_sf"/>
</dbReference>
<dbReference type="GO" id="GO:0034338">
    <property type="term" value="F:short-chain carboxylesterase activity"/>
    <property type="evidence" value="ECO:0007669"/>
    <property type="project" value="TreeGrafter"/>
</dbReference>
<comment type="caution">
    <text evidence="2">The sequence shown here is derived from an EMBL/GenBank/DDBJ whole genome shotgun (WGS) entry which is preliminary data.</text>
</comment>
<dbReference type="EMBL" id="JAHRHJ020000008">
    <property type="protein sequence ID" value="KAH9305682.1"/>
    <property type="molecule type" value="Genomic_DNA"/>
</dbReference>
<dbReference type="PANTHER" id="PTHR10794">
    <property type="entry name" value="ABHYDROLASE DOMAIN-CONTAINING PROTEIN"/>
    <property type="match status" value="1"/>
</dbReference>
<proteinExistence type="inferred from homology"/>
<evidence type="ECO:0000256" key="1">
    <source>
        <dbReference type="ARBA" id="ARBA00010884"/>
    </source>
</evidence>
<evidence type="ECO:0008006" key="4">
    <source>
        <dbReference type="Google" id="ProtNLM"/>
    </source>
</evidence>
<sequence length="373" mass="40476">MASIHIQPAYDALKAPVLYRKYCCGFSRISVRIVISKSSSRGRSFLHKRSSGTFFRRSFKRPLVVSNAGPIGSLLDTGIQLVKNLKLSSESVIPTVAEDSAFFVYQDFAANFMSSVNFFDLFAAALGFLAGLAVYKSRFGRGWPQLAAGGRSQFAGDWVLFTSPTPFSRFVVLRCPSISFPDGLEDVNERLTKDNVHFVKLSNGTELSGYSCKGKIPNNVGDLRLSDVVDEGAEGGFCYQRMCVNVEDGGVISLDWPASLDLAGEQGLDTTVLLVPGTAEGSNDESVRGFVCKVLQHGYFPIVMNPRGCAGSPLTTPRLFTAADSDDISVAAQFIARLRPWTTLMGVGWGYGANMLTKYLAEAADTTPLTYLL</sequence>
<evidence type="ECO:0000313" key="2">
    <source>
        <dbReference type="EMBL" id="KAH9305682.1"/>
    </source>
</evidence>
<evidence type="ECO:0000313" key="3">
    <source>
        <dbReference type="Proteomes" id="UP000824469"/>
    </source>
</evidence>
<keyword evidence="3" id="KW-1185">Reference proteome</keyword>
<dbReference type="InterPro" id="IPR029058">
    <property type="entry name" value="AB_hydrolase_fold"/>
</dbReference>
<dbReference type="AlphaFoldDB" id="A0AA38FKE7"/>
<organism evidence="2 3">
    <name type="scientific">Taxus chinensis</name>
    <name type="common">Chinese yew</name>
    <name type="synonym">Taxus wallichiana var. chinensis</name>
    <dbReference type="NCBI Taxonomy" id="29808"/>
    <lineage>
        <taxon>Eukaryota</taxon>
        <taxon>Viridiplantae</taxon>
        <taxon>Streptophyta</taxon>
        <taxon>Embryophyta</taxon>
        <taxon>Tracheophyta</taxon>
        <taxon>Spermatophyta</taxon>
        <taxon>Pinopsida</taxon>
        <taxon>Pinidae</taxon>
        <taxon>Conifers II</taxon>
        <taxon>Cupressales</taxon>
        <taxon>Taxaceae</taxon>
        <taxon>Taxus</taxon>
    </lineage>
</organism>
<dbReference type="Gene3D" id="3.40.50.1820">
    <property type="entry name" value="alpha/beta hydrolase"/>
    <property type="match status" value="1"/>
</dbReference>
<comment type="similarity">
    <text evidence="1">Belongs to the AB hydrolase superfamily. AB hydrolase 4 family.</text>
</comment>
<feature type="non-terminal residue" evidence="2">
    <location>
        <position position="373"/>
    </location>
</feature>
<dbReference type="SUPFAM" id="SSF53474">
    <property type="entry name" value="alpha/beta-Hydrolases"/>
    <property type="match status" value="1"/>
</dbReference>
<dbReference type="Proteomes" id="UP000824469">
    <property type="component" value="Unassembled WGS sequence"/>
</dbReference>
<accession>A0AA38FKE7</accession>
<gene>
    <name evidence="2" type="ORF">KI387_010086</name>
</gene>
<name>A0AA38FKE7_TAXCH</name>
<dbReference type="PANTHER" id="PTHR10794:SF92">
    <property type="entry name" value="EMBRYOGENESIS-ASSOCIATED PROTEIN EMB8"/>
    <property type="match status" value="1"/>
</dbReference>